<dbReference type="Proteomes" id="UP001276150">
    <property type="component" value="Unassembled WGS sequence"/>
</dbReference>
<reference evidence="2 3" key="1">
    <citation type="submission" date="2022-11" db="EMBL/GenBank/DDBJ databases">
        <title>Deinococcus ZS9-10, Low Temperature and Draught-tolerating, UV-resistant Bacteria from Continental Antarctica.</title>
        <authorList>
            <person name="Cheng L."/>
        </authorList>
    </citation>
    <scope>NUCLEOTIDE SEQUENCE [LARGE SCALE GENOMIC DNA]</scope>
    <source>
        <strain evidence="2 3">ZS9-10</strain>
    </source>
</reference>
<sequence>MQTTQRPSRLLPLAEVRSLASHQGWREKVLAYITWGIDELLVFEPTPEYTSAGLQIPARGVNVGEMPEQAVAREVLEETGLRLNHPVYLASHEWLTTPPDTPDA</sequence>
<keyword evidence="3" id="KW-1185">Reference proteome</keyword>
<gene>
    <name evidence="2" type="ORF">ORD21_09040</name>
</gene>
<organism evidence="2 3">
    <name type="scientific">Deinococcus arenicola</name>
    <dbReference type="NCBI Taxonomy" id="2994950"/>
    <lineage>
        <taxon>Bacteria</taxon>
        <taxon>Thermotogati</taxon>
        <taxon>Deinococcota</taxon>
        <taxon>Deinococci</taxon>
        <taxon>Deinococcales</taxon>
        <taxon>Deinococcaceae</taxon>
        <taxon>Deinococcus</taxon>
    </lineage>
</organism>
<dbReference type="SUPFAM" id="SSF55811">
    <property type="entry name" value="Nudix"/>
    <property type="match status" value="1"/>
</dbReference>
<comment type="caution">
    <text evidence="2">The sequence shown here is derived from an EMBL/GenBank/DDBJ whole genome shotgun (WGS) entry which is preliminary data.</text>
</comment>
<evidence type="ECO:0000259" key="1">
    <source>
        <dbReference type="Pfam" id="PF00293"/>
    </source>
</evidence>
<accession>A0ABU4DQP0</accession>
<protein>
    <submittedName>
        <fullName evidence="2">NUDIX domain-containing protein</fullName>
    </submittedName>
</protein>
<feature type="domain" description="Nudix hydrolase" evidence="1">
    <location>
        <begin position="38"/>
        <end position="100"/>
    </location>
</feature>
<dbReference type="EMBL" id="JAPMIV010000013">
    <property type="protein sequence ID" value="MDV6374730.1"/>
    <property type="molecule type" value="Genomic_DNA"/>
</dbReference>
<evidence type="ECO:0000313" key="3">
    <source>
        <dbReference type="Proteomes" id="UP001276150"/>
    </source>
</evidence>
<dbReference type="InterPro" id="IPR000086">
    <property type="entry name" value="NUDIX_hydrolase_dom"/>
</dbReference>
<dbReference type="InterPro" id="IPR015797">
    <property type="entry name" value="NUDIX_hydrolase-like_dom_sf"/>
</dbReference>
<evidence type="ECO:0000313" key="2">
    <source>
        <dbReference type="EMBL" id="MDV6374730.1"/>
    </source>
</evidence>
<proteinExistence type="predicted"/>
<dbReference type="Pfam" id="PF00293">
    <property type="entry name" value="NUDIX"/>
    <property type="match status" value="1"/>
</dbReference>
<name>A0ABU4DQP0_9DEIO</name>
<dbReference type="RefSeq" id="WP_317640051.1">
    <property type="nucleotide sequence ID" value="NZ_JAPMIV010000013.1"/>
</dbReference>
<dbReference type="Gene3D" id="3.90.79.10">
    <property type="entry name" value="Nucleoside Triphosphate Pyrophosphohydrolase"/>
    <property type="match status" value="1"/>
</dbReference>